<accession>A0ABX1H5H7</accession>
<reference evidence="10 11" key="1">
    <citation type="submission" date="2020-04" db="EMBL/GenBank/DDBJ databases">
        <title>Phylogenetic Diversity and Antibacterial Activity against Ralstonia solanacearum of Endophytic Actinomycete Isolated from Moss.</title>
        <authorList>
            <person name="Zhuang X."/>
        </authorList>
    </citation>
    <scope>NUCLEOTIDE SEQUENCE [LARGE SCALE GENOMIC DNA]</scope>
    <source>
        <strain evidence="10 11">LD120</strain>
    </source>
</reference>
<comment type="subcellular location">
    <subcellularLocation>
        <location evidence="1">Cell membrane</location>
        <topology evidence="1">Multi-pass membrane protein</topology>
    </subcellularLocation>
</comment>
<feature type="transmembrane region" description="Helical" evidence="9">
    <location>
        <begin position="22"/>
        <end position="42"/>
    </location>
</feature>
<keyword evidence="3" id="KW-0808">Transferase</keyword>
<feature type="transmembrane region" description="Helical" evidence="9">
    <location>
        <begin position="303"/>
        <end position="321"/>
    </location>
</feature>
<evidence type="ECO:0000256" key="8">
    <source>
        <dbReference type="SAM" id="MobiDB-lite"/>
    </source>
</evidence>
<dbReference type="EMBL" id="JAAWWP010000012">
    <property type="protein sequence ID" value="NKI43614.1"/>
    <property type="molecule type" value="Genomic_DNA"/>
</dbReference>
<dbReference type="Proteomes" id="UP000772196">
    <property type="component" value="Unassembled WGS sequence"/>
</dbReference>
<evidence type="ECO:0000256" key="2">
    <source>
        <dbReference type="ARBA" id="ARBA00022475"/>
    </source>
</evidence>
<evidence type="ECO:0000256" key="3">
    <source>
        <dbReference type="ARBA" id="ARBA00022679"/>
    </source>
</evidence>
<keyword evidence="6 9" id="KW-0472">Membrane</keyword>
<dbReference type="InterPro" id="IPR018584">
    <property type="entry name" value="GT87"/>
</dbReference>
<name>A0ABX1H5H7_9ACTN</name>
<feature type="transmembrane region" description="Helical" evidence="9">
    <location>
        <begin position="215"/>
        <end position="233"/>
    </location>
</feature>
<evidence type="ECO:0000256" key="5">
    <source>
        <dbReference type="ARBA" id="ARBA00022989"/>
    </source>
</evidence>
<evidence type="ECO:0000256" key="9">
    <source>
        <dbReference type="SAM" id="Phobius"/>
    </source>
</evidence>
<keyword evidence="2" id="KW-1003">Cell membrane</keyword>
<feature type="transmembrane region" description="Helical" evidence="9">
    <location>
        <begin position="137"/>
        <end position="157"/>
    </location>
</feature>
<evidence type="ECO:0000256" key="1">
    <source>
        <dbReference type="ARBA" id="ARBA00004651"/>
    </source>
</evidence>
<feature type="transmembrane region" description="Helical" evidence="9">
    <location>
        <begin position="277"/>
        <end position="296"/>
    </location>
</feature>
<feature type="transmembrane region" description="Helical" evidence="9">
    <location>
        <begin position="104"/>
        <end position="125"/>
    </location>
</feature>
<comment type="similarity">
    <text evidence="7">Belongs to the glycosyltransferase 87 family.</text>
</comment>
<sequence>MNRRGEAATAPRAGRLGPAARAALWTVPLSVALLALHALVHWHQTGFVVMSDFFDLSVYRAGGEALREGTPLYEQRLGGGQFSFTYPPFAALLFAPLTVLPLGLWQALVFPVGLAMLAGTVLLVLRAAGVRGRPAWAWCAALTALLLWLEPVAWTLYLGQVNLALMLLIVADLAGGGSPGRARLRGVGVGIAAGIKLTPAIFVAYLLLTRQYRAAATASATAAATVGLGFLAAGSDSLDYWGGTFLESERIGEVASQMNQSVHGTVARLTDTAEPSLLVWGPPALLLAVLGLALAAAAHRRGLPLLGLSLCGLTGAAVSPISWSHHWVWFVPLVVLAACARPWPPPRLAVPALAVFALLTLAWPVHFFTGHRMDRPPLGLVALPEWHGLELLYGNGYLLLYAGTLALCAATLRTRRPAGTGEATRRGSPARPPAPDGAR</sequence>
<feature type="region of interest" description="Disordered" evidence="8">
    <location>
        <begin position="418"/>
        <end position="439"/>
    </location>
</feature>
<feature type="compositionally biased region" description="Pro residues" evidence="8">
    <location>
        <begin position="430"/>
        <end position="439"/>
    </location>
</feature>
<feature type="transmembrane region" description="Helical" evidence="9">
    <location>
        <begin position="391"/>
        <end position="412"/>
    </location>
</feature>
<protein>
    <submittedName>
        <fullName evidence="10">DUF2029 domain-containing protein</fullName>
    </submittedName>
</protein>
<proteinExistence type="inferred from homology"/>
<dbReference type="Pfam" id="PF09594">
    <property type="entry name" value="GT87"/>
    <property type="match status" value="1"/>
</dbReference>
<evidence type="ECO:0000256" key="6">
    <source>
        <dbReference type="ARBA" id="ARBA00023136"/>
    </source>
</evidence>
<dbReference type="RefSeq" id="WP_168541214.1">
    <property type="nucleotide sequence ID" value="NZ_JAAWWP010000012.1"/>
</dbReference>
<feature type="transmembrane region" description="Helical" evidence="9">
    <location>
        <begin position="187"/>
        <end position="208"/>
    </location>
</feature>
<evidence type="ECO:0000313" key="11">
    <source>
        <dbReference type="Proteomes" id="UP000772196"/>
    </source>
</evidence>
<evidence type="ECO:0000313" key="10">
    <source>
        <dbReference type="EMBL" id="NKI43614.1"/>
    </source>
</evidence>
<keyword evidence="5 9" id="KW-1133">Transmembrane helix</keyword>
<gene>
    <name evidence="10" type="ORF">HFV08_20670</name>
</gene>
<evidence type="ECO:0000256" key="7">
    <source>
        <dbReference type="ARBA" id="ARBA00024033"/>
    </source>
</evidence>
<feature type="transmembrane region" description="Helical" evidence="9">
    <location>
        <begin position="350"/>
        <end position="371"/>
    </location>
</feature>
<comment type="caution">
    <text evidence="10">The sequence shown here is derived from an EMBL/GenBank/DDBJ whole genome shotgun (WGS) entry which is preliminary data.</text>
</comment>
<evidence type="ECO:0000256" key="4">
    <source>
        <dbReference type="ARBA" id="ARBA00022692"/>
    </source>
</evidence>
<keyword evidence="11" id="KW-1185">Reference proteome</keyword>
<organism evidence="10 11">
    <name type="scientific">Streptomyces physcomitrii</name>
    <dbReference type="NCBI Taxonomy" id="2724184"/>
    <lineage>
        <taxon>Bacteria</taxon>
        <taxon>Bacillati</taxon>
        <taxon>Actinomycetota</taxon>
        <taxon>Actinomycetes</taxon>
        <taxon>Kitasatosporales</taxon>
        <taxon>Streptomycetaceae</taxon>
        <taxon>Streptomyces</taxon>
    </lineage>
</organism>
<keyword evidence="4 9" id="KW-0812">Transmembrane</keyword>